<name>A0A068QKF9_9VIRU</name>
<dbReference type="GeneID" id="19738729"/>
<keyword evidence="1" id="KW-0472">Membrane</keyword>
<dbReference type="KEGG" id="vg:19738729"/>
<proteinExistence type="predicted"/>
<keyword evidence="1" id="KW-0812">Transmembrane</keyword>
<organism evidence="2 3">
    <name type="scientific">Armadillidium vulgare iridescent virus</name>
    <dbReference type="NCBI Taxonomy" id="72201"/>
    <lineage>
        <taxon>Viruses</taxon>
        <taxon>Varidnaviria</taxon>
        <taxon>Bamfordvirae</taxon>
        <taxon>Nucleocytoviricota</taxon>
        <taxon>Megaviricetes</taxon>
        <taxon>Pimascovirales</taxon>
        <taxon>Pimascovirales incertae sedis</taxon>
        <taxon>Iridoviridae</taxon>
        <taxon>Betairidovirinae</taxon>
        <taxon>Iridovirus</taxon>
        <taxon>Iridovirus armadillidium1</taxon>
        <taxon>Invertebrate iridescent virus 31</taxon>
    </lineage>
</organism>
<keyword evidence="1" id="KW-1133">Transmembrane helix</keyword>
<sequence length="141" mass="16210">MISTEFIILIVAVLLLLWWVIVKNKSTDQTYYDVVQDMVDARLGKDSSDIINRYLDPEGCSLKGNLPSLNYLETLKVGNPGLFQLYANNGTVKRAVNLKTLKEWIKLGKKENLYKTMELVNNINLERQNLKALEKTLQNMF</sequence>
<accession>A0A068QKF9</accession>
<gene>
    <name evidence="2" type="primary">145L</name>
    <name evidence="2" type="ORF">IIV31_145L</name>
</gene>
<evidence type="ECO:0000256" key="1">
    <source>
        <dbReference type="SAM" id="Phobius"/>
    </source>
</evidence>
<dbReference type="RefSeq" id="YP_009046759.1">
    <property type="nucleotide sequence ID" value="NC_024451.1"/>
</dbReference>
<evidence type="ECO:0000313" key="2">
    <source>
        <dbReference type="EMBL" id="CCV02517.1"/>
    </source>
</evidence>
<reference evidence="2 3" key="1">
    <citation type="journal article" date="2014" name="J. Gen. Virol.">
        <title>Genome sequence of a crustacean iridovirus, IIV31, isolated from the pill bug, Armadillidium vulgare.</title>
        <authorList>
            <person name="Piegu B."/>
            <person name="Guizard S."/>
            <person name="Yeping T."/>
            <person name="Cruaud C."/>
            <person name="Asgari S."/>
            <person name="Bideshi D.K."/>
            <person name="Federici B.A."/>
            <person name="Bigot Y."/>
        </authorList>
    </citation>
    <scope>NUCLEOTIDE SEQUENCE [LARGE SCALE GENOMIC DNA]</scope>
</reference>
<dbReference type="OrthoDB" id="37663at10239"/>
<dbReference type="Proteomes" id="UP000114278">
    <property type="component" value="Segment"/>
</dbReference>
<keyword evidence="3" id="KW-1185">Reference proteome</keyword>
<dbReference type="EMBL" id="HF920637">
    <property type="protein sequence ID" value="CCV02517.1"/>
    <property type="molecule type" value="Genomic_DNA"/>
</dbReference>
<feature type="transmembrane region" description="Helical" evidence="1">
    <location>
        <begin position="6"/>
        <end position="22"/>
    </location>
</feature>
<protein>
    <submittedName>
        <fullName evidence="2">Uncharacterized protein</fullName>
    </submittedName>
</protein>
<evidence type="ECO:0000313" key="3">
    <source>
        <dbReference type="Proteomes" id="UP000114278"/>
    </source>
</evidence>